<dbReference type="RefSeq" id="WP_014414722.1">
    <property type="nucleotide sequence ID" value="NC_017059.1"/>
</dbReference>
<evidence type="ECO:0000313" key="4">
    <source>
        <dbReference type="EMBL" id="CCG08083.1"/>
    </source>
</evidence>
<dbReference type="GO" id="GO:0005737">
    <property type="term" value="C:cytoplasm"/>
    <property type="evidence" value="ECO:0007669"/>
    <property type="project" value="UniProtKB-SubCell"/>
</dbReference>
<dbReference type="AlphaFoldDB" id="H6SJB8"/>
<protein>
    <recommendedName>
        <fullName evidence="2">Universal stress protein</fullName>
    </recommendedName>
</protein>
<name>H6SJB8_PARPM</name>
<keyword evidence="2" id="KW-0963">Cytoplasm</keyword>
<accession>H6SJB8</accession>
<organism evidence="4 5">
    <name type="scientific">Pararhodospirillum photometricum DSM 122</name>
    <dbReference type="NCBI Taxonomy" id="1150469"/>
    <lineage>
        <taxon>Bacteria</taxon>
        <taxon>Pseudomonadati</taxon>
        <taxon>Pseudomonadota</taxon>
        <taxon>Alphaproteobacteria</taxon>
        <taxon>Rhodospirillales</taxon>
        <taxon>Rhodospirillaceae</taxon>
        <taxon>Pararhodospirillum</taxon>
    </lineage>
</organism>
<dbReference type="InterPro" id="IPR014729">
    <property type="entry name" value="Rossmann-like_a/b/a_fold"/>
</dbReference>
<gene>
    <name evidence="4" type="ORF">RSPPHO_01457</name>
</gene>
<evidence type="ECO:0000256" key="2">
    <source>
        <dbReference type="PIRNR" id="PIRNR006276"/>
    </source>
</evidence>
<evidence type="ECO:0000256" key="1">
    <source>
        <dbReference type="ARBA" id="ARBA00008791"/>
    </source>
</evidence>
<dbReference type="PANTHER" id="PTHR46268">
    <property type="entry name" value="STRESS RESPONSE PROTEIN NHAX"/>
    <property type="match status" value="1"/>
</dbReference>
<feature type="domain" description="UspA" evidence="3">
    <location>
        <begin position="1"/>
        <end position="141"/>
    </location>
</feature>
<keyword evidence="5" id="KW-1185">Reference proteome</keyword>
<dbReference type="eggNOG" id="COG0589">
    <property type="taxonomic scope" value="Bacteria"/>
</dbReference>
<dbReference type="HOGENOM" id="CLU_049301_11_2_5"/>
<dbReference type="PATRIC" id="fig|1150469.3.peg.1639"/>
<dbReference type="KEGG" id="rpm:RSPPHO_01457"/>
<dbReference type="PRINTS" id="PR01438">
    <property type="entry name" value="UNVRSLSTRESS"/>
</dbReference>
<dbReference type="STRING" id="1150469.RSPPHO_01457"/>
<dbReference type="InterPro" id="IPR006016">
    <property type="entry name" value="UspA"/>
</dbReference>
<dbReference type="InterPro" id="IPR006015">
    <property type="entry name" value="Universal_stress_UspA"/>
</dbReference>
<dbReference type="Gene3D" id="3.40.50.620">
    <property type="entry name" value="HUPs"/>
    <property type="match status" value="1"/>
</dbReference>
<sequence>MYSHILVPVDLDTPSDWTVTLPRAVSLARLTGARLHILTVVSSFGSSVVGEFFPGAMERNVANTLLATLKQRTDTAVPEDIPVQNMVVEGQGDEAVLRMAEQVKADLIVIGGKGTDLGRLLPGPRAARVVRRASCSVLVVRE</sequence>
<dbReference type="PANTHER" id="PTHR46268:SF6">
    <property type="entry name" value="UNIVERSAL STRESS PROTEIN UP12"/>
    <property type="match status" value="1"/>
</dbReference>
<evidence type="ECO:0000259" key="3">
    <source>
        <dbReference type="Pfam" id="PF00582"/>
    </source>
</evidence>
<comment type="subcellular location">
    <subcellularLocation>
        <location evidence="2">Cytoplasm</location>
    </subcellularLocation>
</comment>
<dbReference type="OrthoDB" id="9792500at2"/>
<evidence type="ECO:0000313" key="5">
    <source>
        <dbReference type="Proteomes" id="UP000033220"/>
    </source>
</evidence>
<comment type="similarity">
    <text evidence="1 2">Belongs to the universal stress protein A family.</text>
</comment>
<dbReference type="Pfam" id="PF00582">
    <property type="entry name" value="Usp"/>
    <property type="match status" value="1"/>
</dbReference>
<proteinExistence type="inferred from homology"/>
<dbReference type="PIRSF" id="PIRSF006276">
    <property type="entry name" value="UspA"/>
    <property type="match status" value="1"/>
</dbReference>
<reference evidence="4 5" key="1">
    <citation type="submission" date="2012-02" db="EMBL/GenBank/DDBJ databases">
        <title>Shotgun genome sequence of Phaeospirillum photometricum DSM 122.</title>
        <authorList>
            <person name="Duquesne K."/>
            <person name="Sturgis J."/>
        </authorList>
    </citation>
    <scope>NUCLEOTIDE SEQUENCE [LARGE SCALE GENOMIC DNA]</scope>
    <source>
        <strain evidence="5">DSM122</strain>
    </source>
</reference>
<dbReference type="EMBL" id="HE663493">
    <property type="protein sequence ID" value="CCG08083.1"/>
    <property type="molecule type" value="Genomic_DNA"/>
</dbReference>
<dbReference type="CDD" id="cd00293">
    <property type="entry name" value="USP-like"/>
    <property type="match status" value="1"/>
</dbReference>
<dbReference type="Proteomes" id="UP000033220">
    <property type="component" value="Chromosome DSM 122"/>
</dbReference>
<dbReference type="SUPFAM" id="SSF52402">
    <property type="entry name" value="Adenine nucleotide alpha hydrolases-like"/>
    <property type="match status" value="1"/>
</dbReference>